<keyword evidence="2" id="KW-0678">Repressor</keyword>
<dbReference type="PANTHER" id="PTHR33202:SF6">
    <property type="entry name" value="ZINC UPTAKE REGULATION PROTEIN"/>
    <property type="match status" value="1"/>
</dbReference>
<keyword evidence="6" id="KW-0804">Transcription</keyword>
<keyword evidence="9" id="KW-1185">Reference proteome</keyword>
<evidence type="ECO:0000256" key="4">
    <source>
        <dbReference type="ARBA" id="ARBA00023015"/>
    </source>
</evidence>
<sequence>MKNAKPAAANAANSASPAHTEKAAASADALAQSPGHTHGDSPEAALALAEEYCRERGEKLTPIRRKVLELLLNSGRATKAYSLLDDMRQIHPGSAPPTVYRALDFLLSAGLVHRIESINAFTVCHDLTQCQHGILVVCQQCGNVTELHQPKLRQALVAQIEDAGYRIASDEIELKGLCSACQAAEAAEAAAAAAPKTGSTAPVAAK</sequence>
<gene>
    <name evidence="8" type="ORF">RW095_09200</name>
</gene>
<dbReference type="CDD" id="cd07153">
    <property type="entry name" value="Fur_like"/>
    <property type="match status" value="1"/>
</dbReference>
<proteinExistence type="inferred from homology"/>
<name>A0ABZ0EFW7_9BURK</name>
<keyword evidence="5" id="KW-0238">DNA-binding</keyword>
<keyword evidence="4" id="KW-0805">Transcription regulation</keyword>
<dbReference type="Gene3D" id="3.30.1490.190">
    <property type="match status" value="1"/>
</dbReference>
<dbReference type="InterPro" id="IPR002481">
    <property type="entry name" value="FUR"/>
</dbReference>
<evidence type="ECO:0000256" key="2">
    <source>
        <dbReference type="ARBA" id="ARBA00022491"/>
    </source>
</evidence>
<evidence type="ECO:0000313" key="9">
    <source>
        <dbReference type="Proteomes" id="UP001302652"/>
    </source>
</evidence>
<dbReference type="RefSeq" id="WP_317018619.1">
    <property type="nucleotide sequence ID" value="NZ_CP136512.1"/>
</dbReference>
<dbReference type="InterPro" id="IPR043135">
    <property type="entry name" value="Fur_C"/>
</dbReference>
<evidence type="ECO:0000256" key="6">
    <source>
        <dbReference type="ARBA" id="ARBA00023163"/>
    </source>
</evidence>
<evidence type="ECO:0000256" key="5">
    <source>
        <dbReference type="ARBA" id="ARBA00023125"/>
    </source>
</evidence>
<dbReference type="Pfam" id="PF01475">
    <property type="entry name" value="FUR"/>
    <property type="match status" value="1"/>
</dbReference>
<comment type="similarity">
    <text evidence="1">Belongs to the Fur family.</text>
</comment>
<dbReference type="PANTHER" id="PTHR33202">
    <property type="entry name" value="ZINC UPTAKE REGULATION PROTEIN"/>
    <property type="match status" value="1"/>
</dbReference>
<feature type="region of interest" description="Disordered" evidence="7">
    <location>
        <begin position="1"/>
        <end position="42"/>
    </location>
</feature>
<accession>A0ABZ0EFW7</accession>
<organism evidence="8 9">
    <name type="scientific">Paraburkholderia kirstenboschensis</name>
    <dbReference type="NCBI Taxonomy" id="1245436"/>
    <lineage>
        <taxon>Bacteria</taxon>
        <taxon>Pseudomonadati</taxon>
        <taxon>Pseudomonadota</taxon>
        <taxon>Betaproteobacteria</taxon>
        <taxon>Burkholderiales</taxon>
        <taxon>Burkholderiaceae</taxon>
        <taxon>Paraburkholderia</taxon>
    </lineage>
</organism>
<evidence type="ECO:0000256" key="1">
    <source>
        <dbReference type="ARBA" id="ARBA00007957"/>
    </source>
</evidence>
<keyword evidence="3" id="KW-0862">Zinc</keyword>
<dbReference type="EMBL" id="CP136512">
    <property type="protein sequence ID" value="WOD16111.1"/>
    <property type="molecule type" value="Genomic_DNA"/>
</dbReference>
<evidence type="ECO:0000256" key="3">
    <source>
        <dbReference type="ARBA" id="ARBA00022833"/>
    </source>
</evidence>
<dbReference type="InterPro" id="IPR036390">
    <property type="entry name" value="WH_DNA-bd_sf"/>
</dbReference>
<evidence type="ECO:0000313" key="8">
    <source>
        <dbReference type="EMBL" id="WOD16111.1"/>
    </source>
</evidence>
<dbReference type="InterPro" id="IPR036388">
    <property type="entry name" value="WH-like_DNA-bd_sf"/>
</dbReference>
<dbReference type="Gene3D" id="1.10.10.10">
    <property type="entry name" value="Winged helix-like DNA-binding domain superfamily/Winged helix DNA-binding domain"/>
    <property type="match status" value="1"/>
</dbReference>
<feature type="compositionally biased region" description="Low complexity" evidence="7">
    <location>
        <begin position="1"/>
        <end position="31"/>
    </location>
</feature>
<dbReference type="SUPFAM" id="SSF46785">
    <property type="entry name" value="Winged helix' DNA-binding domain"/>
    <property type="match status" value="1"/>
</dbReference>
<reference evidence="8 9" key="1">
    <citation type="submission" date="2023-10" db="EMBL/GenBank/DDBJ databases">
        <title>Surface-active antibiotics is a multifunctional adaptation for post-fire microbes.</title>
        <authorList>
            <person name="Liu M.D."/>
            <person name="Du Y."/>
            <person name="Koupaei S.K."/>
            <person name="Kim N.R."/>
            <person name="Zhang W."/>
            <person name="Traxler M.F."/>
        </authorList>
    </citation>
    <scope>NUCLEOTIDE SEQUENCE [LARGE SCALE GENOMIC DNA]</scope>
    <source>
        <strain evidence="8 9">F3</strain>
    </source>
</reference>
<protein>
    <submittedName>
        <fullName evidence="8">Fur family transcriptional regulator</fullName>
    </submittedName>
</protein>
<evidence type="ECO:0000256" key="7">
    <source>
        <dbReference type="SAM" id="MobiDB-lite"/>
    </source>
</evidence>
<dbReference type="Proteomes" id="UP001302652">
    <property type="component" value="Chromosome 2"/>
</dbReference>